<dbReference type="AlphaFoldDB" id="A0A507C1Z8"/>
<dbReference type="GeneID" id="42003594"/>
<dbReference type="Gene3D" id="3.20.20.80">
    <property type="entry name" value="Glycosidases"/>
    <property type="match status" value="1"/>
</dbReference>
<gene>
    <name evidence="7" type="ORF">SmJEL517_g02369</name>
</gene>
<feature type="active site" description="Proton donor" evidence="4">
    <location>
        <position position="161"/>
    </location>
</feature>
<keyword evidence="5" id="KW-0472">Membrane</keyword>
<feature type="transmembrane region" description="Helical" evidence="5">
    <location>
        <begin position="18"/>
        <end position="39"/>
    </location>
</feature>
<protein>
    <submittedName>
        <fullName evidence="7">Mannan endo-1,4-beta-mannosidase</fullName>
    </submittedName>
</protein>
<comment type="caution">
    <text evidence="7">The sequence shown here is derived from an EMBL/GenBank/DDBJ whole genome shotgun (WGS) entry which is preliminary data.</text>
</comment>
<sequence>MAKAKYPPLIHFQTVSTFLIRLLLVSSLLTTTVVGLGLFEPAGAPYLCVRPDVRAVGSGYADTPASTNSRLGFNAGVYHFSQNLPNTNSPLFPIGGQLIAPTGLLDDTATDAILMLTLYPMRPGSADGISDLTDAMISDLANQLAALNKSGRRVIVRLAAEMNGNWRVWGQKPTAFIPFWKKVVTAVRAVAPQTAFLWSPNVRGTTAWTPAAAAGTPDFIAMDTNGDGAVNALDDPYTPFYPGDEWVDWVGLENFYFGLSTTTPANVLPPAGFFQASIRGFGPGTSSFDFYTMFAVNHNKPFACSECPAVFYGPGPYVGATGVANGAGELPIKQNWWRQTITNASVLSVFPRLKLWGMFEYAVIEDGVFKNDQVLNASNPTGTLSAFLADLKSSSISFTNANATAGHTTSTAWATSTPATGSSSSGVARRVWLNSCWSGFVVLPVLVLLHYLYSGL</sequence>
<proteinExistence type="inferred from homology"/>
<keyword evidence="8" id="KW-1185">Reference proteome</keyword>
<comment type="similarity">
    <text evidence="1 4">Belongs to the glycosyl hydrolase 26 family.</text>
</comment>
<dbReference type="GO" id="GO:0006080">
    <property type="term" value="P:substituted mannan metabolic process"/>
    <property type="evidence" value="ECO:0007669"/>
    <property type="project" value="InterPro"/>
</dbReference>
<evidence type="ECO:0000256" key="4">
    <source>
        <dbReference type="PROSITE-ProRule" id="PRU01100"/>
    </source>
</evidence>
<evidence type="ECO:0000256" key="3">
    <source>
        <dbReference type="ARBA" id="ARBA00023295"/>
    </source>
</evidence>
<organism evidence="7 8">
    <name type="scientific">Synchytrium microbalum</name>
    <dbReference type="NCBI Taxonomy" id="1806994"/>
    <lineage>
        <taxon>Eukaryota</taxon>
        <taxon>Fungi</taxon>
        <taxon>Fungi incertae sedis</taxon>
        <taxon>Chytridiomycota</taxon>
        <taxon>Chytridiomycota incertae sedis</taxon>
        <taxon>Chytridiomycetes</taxon>
        <taxon>Synchytriales</taxon>
        <taxon>Synchytriaceae</taxon>
        <taxon>Synchytrium</taxon>
    </lineage>
</organism>
<keyword evidence="5" id="KW-0812">Transmembrane</keyword>
<dbReference type="PROSITE" id="PS51764">
    <property type="entry name" value="GH26"/>
    <property type="match status" value="1"/>
</dbReference>
<dbReference type="PANTHER" id="PTHR40079:SF4">
    <property type="entry name" value="GH26 DOMAIN-CONTAINING PROTEIN-RELATED"/>
    <property type="match status" value="1"/>
</dbReference>
<dbReference type="InterPro" id="IPR022790">
    <property type="entry name" value="GH26_dom"/>
</dbReference>
<feature type="domain" description="GH26" evidence="6">
    <location>
        <begin position="29"/>
        <end position="385"/>
    </location>
</feature>
<dbReference type="SUPFAM" id="SSF51445">
    <property type="entry name" value="(Trans)glycosidases"/>
    <property type="match status" value="1"/>
</dbReference>
<evidence type="ECO:0000313" key="7">
    <source>
        <dbReference type="EMBL" id="TPX35147.1"/>
    </source>
</evidence>
<feature type="active site" description="Nucleophile" evidence="4">
    <location>
        <position position="306"/>
    </location>
</feature>
<dbReference type="OrthoDB" id="428177at2759"/>
<feature type="transmembrane region" description="Helical" evidence="5">
    <location>
        <begin position="431"/>
        <end position="453"/>
    </location>
</feature>
<evidence type="ECO:0000256" key="5">
    <source>
        <dbReference type="SAM" id="Phobius"/>
    </source>
</evidence>
<dbReference type="PANTHER" id="PTHR40079">
    <property type="entry name" value="MANNAN ENDO-1,4-BETA-MANNOSIDASE E-RELATED"/>
    <property type="match status" value="1"/>
</dbReference>
<evidence type="ECO:0000256" key="2">
    <source>
        <dbReference type="ARBA" id="ARBA00022801"/>
    </source>
</evidence>
<dbReference type="STRING" id="1806994.A0A507C1Z8"/>
<reference evidence="7 8" key="1">
    <citation type="journal article" date="2019" name="Sci. Rep.">
        <title>Comparative genomics of chytrid fungi reveal insights into the obligate biotrophic and pathogenic lifestyle of Synchytrium endobioticum.</title>
        <authorList>
            <person name="van de Vossenberg B.T.L.H."/>
            <person name="Warris S."/>
            <person name="Nguyen H.D.T."/>
            <person name="van Gent-Pelzer M.P.E."/>
            <person name="Joly D.L."/>
            <person name="van de Geest H.C."/>
            <person name="Bonants P.J.M."/>
            <person name="Smith D.S."/>
            <person name="Levesque C.A."/>
            <person name="van der Lee T.A.J."/>
        </authorList>
    </citation>
    <scope>NUCLEOTIDE SEQUENCE [LARGE SCALE GENOMIC DNA]</scope>
    <source>
        <strain evidence="7 8">JEL517</strain>
    </source>
</reference>
<evidence type="ECO:0000256" key="1">
    <source>
        <dbReference type="ARBA" id="ARBA00007754"/>
    </source>
</evidence>
<dbReference type="InterPro" id="IPR000805">
    <property type="entry name" value="Glyco_hydro_26"/>
</dbReference>
<dbReference type="InterPro" id="IPR017853">
    <property type="entry name" value="GH"/>
</dbReference>
<dbReference type="GO" id="GO:0016985">
    <property type="term" value="F:mannan endo-1,4-beta-mannosidase activity"/>
    <property type="evidence" value="ECO:0007669"/>
    <property type="project" value="InterPro"/>
</dbReference>
<keyword evidence="2 4" id="KW-0378">Hydrolase</keyword>
<accession>A0A507C1Z8</accession>
<keyword evidence="3 4" id="KW-0326">Glycosidase</keyword>
<keyword evidence="5" id="KW-1133">Transmembrane helix</keyword>
<name>A0A507C1Z8_9FUNG</name>
<evidence type="ECO:0000259" key="6">
    <source>
        <dbReference type="PROSITE" id="PS51764"/>
    </source>
</evidence>
<dbReference type="Pfam" id="PF02156">
    <property type="entry name" value="Glyco_hydro_26"/>
    <property type="match status" value="1"/>
</dbReference>
<dbReference type="Proteomes" id="UP000319731">
    <property type="component" value="Unassembled WGS sequence"/>
</dbReference>
<dbReference type="RefSeq" id="XP_031025732.1">
    <property type="nucleotide sequence ID" value="XM_031168297.1"/>
</dbReference>
<dbReference type="EMBL" id="QEAO01000010">
    <property type="protein sequence ID" value="TPX35147.1"/>
    <property type="molecule type" value="Genomic_DNA"/>
</dbReference>
<evidence type="ECO:0000313" key="8">
    <source>
        <dbReference type="Proteomes" id="UP000319731"/>
    </source>
</evidence>